<proteinExistence type="predicted"/>
<organism evidence="3 4">
    <name type="scientific">Pendulispora albinea</name>
    <dbReference type="NCBI Taxonomy" id="2741071"/>
    <lineage>
        <taxon>Bacteria</taxon>
        <taxon>Pseudomonadati</taxon>
        <taxon>Myxococcota</taxon>
        <taxon>Myxococcia</taxon>
        <taxon>Myxococcales</taxon>
        <taxon>Sorangiineae</taxon>
        <taxon>Pendulisporaceae</taxon>
        <taxon>Pendulispora</taxon>
    </lineage>
</organism>
<dbReference type="RefSeq" id="WP_394826163.1">
    <property type="nucleotide sequence ID" value="NZ_CP089984.1"/>
</dbReference>
<feature type="compositionally biased region" description="Basic and acidic residues" evidence="1">
    <location>
        <begin position="365"/>
        <end position="381"/>
    </location>
</feature>
<gene>
    <name evidence="3" type="ORF">LZC94_04490</name>
</gene>
<name>A0ABZ2M015_9BACT</name>
<dbReference type="EMBL" id="CP089984">
    <property type="protein sequence ID" value="WXB16538.1"/>
    <property type="molecule type" value="Genomic_DNA"/>
</dbReference>
<protein>
    <submittedName>
        <fullName evidence="3">Cytochrome c3 family protein</fullName>
    </submittedName>
</protein>
<evidence type="ECO:0000313" key="3">
    <source>
        <dbReference type="EMBL" id="WXB16538.1"/>
    </source>
</evidence>
<evidence type="ECO:0000313" key="4">
    <source>
        <dbReference type="Proteomes" id="UP001370348"/>
    </source>
</evidence>
<feature type="compositionally biased region" description="Basic and acidic residues" evidence="1">
    <location>
        <begin position="283"/>
        <end position="299"/>
    </location>
</feature>
<dbReference type="Gene3D" id="1.10.1130.10">
    <property type="entry name" value="Flavocytochrome C3, Chain A"/>
    <property type="match status" value="1"/>
</dbReference>
<evidence type="ECO:0000256" key="1">
    <source>
        <dbReference type="SAM" id="MobiDB-lite"/>
    </source>
</evidence>
<dbReference type="InterPro" id="IPR036280">
    <property type="entry name" value="Multihaem_cyt_sf"/>
</dbReference>
<feature type="region of interest" description="Disordered" evidence="1">
    <location>
        <begin position="357"/>
        <end position="381"/>
    </location>
</feature>
<dbReference type="InterPro" id="IPR010177">
    <property type="entry name" value="Paired_CXXCH_1"/>
</dbReference>
<reference evidence="3 4" key="1">
    <citation type="submission" date="2021-12" db="EMBL/GenBank/DDBJ databases">
        <title>Discovery of the Pendulisporaceae a myxobacterial family with distinct sporulation behavior and unique specialized metabolism.</title>
        <authorList>
            <person name="Garcia R."/>
            <person name="Popoff A."/>
            <person name="Bader C.D."/>
            <person name="Loehr J."/>
            <person name="Walesch S."/>
            <person name="Walt C."/>
            <person name="Boldt J."/>
            <person name="Bunk B."/>
            <person name="Haeckl F.J.F.P.J."/>
            <person name="Gunesch A.P."/>
            <person name="Birkelbach J."/>
            <person name="Nuebel U."/>
            <person name="Pietschmann T."/>
            <person name="Bach T."/>
            <person name="Mueller R."/>
        </authorList>
    </citation>
    <scope>NUCLEOTIDE SEQUENCE [LARGE SCALE GENOMIC DNA]</scope>
    <source>
        <strain evidence="3 4">MSr11954</strain>
    </source>
</reference>
<dbReference type="Proteomes" id="UP001370348">
    <property type="component" value="Chromosome"/>
</dbReference>
<dbReference type="Pfam" id="PF09699">
    <property type="entry name" value="Paired_CXXCH_1"/>
    <property type="match status" value="1"/>
</dbReference>
<feature type="region of interest" description="Disordered" evidence="1">
    <location>
        <begin position="262"/>
        <end position="305"/>
    </location>
</feature>
<feature type="domain" description="Doubled CXXCH motif" evidence="2">
    <location>
        <begin position="432"/>
        <end position="468"/>
    </location>
</feature>
<dbReference type="SUPFAM" id="SSF48695">
    <property type="entry name" value="Multiheme cytochromes"/>
    <property type="match status" value="1"/>
</dbReference>
<keyword evidence="4" id="KW-1185">Reference proteome</keyword>
<accession>A0ABZ2M015</accession>
<evidence type="ECO:0000259" key="2">
    <source>
        <dbReference type="Pfam" id="PF09699"/>
    </source>
</evidence>
<sequence>MHLREPSLAVLLAVSASGLLGATTCQPRGAASGRTAHPATSVPEGIRSNITRDDYAGSAACEPCHADIYAAWQGSAMHQMTRPIQGARVLAPFDGTVFRFKEDSARLDQAQGERRMTITSARYGNKTYRVTKVIGGHYREDFAGVEVNAQGSPSTGEEVVLPVSYVFKQKTLRYKGYSVMLPERDGLRAGPVWQRTCILCHNTAPYLTSILGALAGPGARGYQGEVVDPLLPPEKRWSFAITDDDAFRRALGSEIDFLHGYRTGHAYDPRSPQDPRPAQAPRPPHDPSAESDEPPEKAAARAVAATREHFGERHLIEVGVGCESCHGGSKEHVADPRVHPSFEPRAPFLRVATPRNPEHAAAPRNPEHVATARDSEKQRGERINRTCARCHQVLFSGYPRTWEGGSRSRSQGGSNINSGEARDMLLGRCQASCVPCHDPHARESGGRTRHLDATADGNAMCTSCHTTLRTRESVHAHTRHDPDGAGGRCMGCHMPRKNLSLDGALTRYHRIGSPTDPVKVERDRPLECALCHTDKSVGAVLSDMQRLFGKRYDESRLRALYPDWTQNALLATLESGKPHEQAVAMQLLGEARNRSAAARIAQQMVHPIPLVRGYAERALESIVGSSSPVDLHRDDAQIEAATRAWLSATLR</sequence>